<evidence type="ECO:0000313" key="3">
    <source>
        <dbReference type="Proteomes" id="UP000323454"/>
    </source>
</evidence>
<accession>A0A5B2XFB2</accession>
<dbReference type="AlphaFoldDB" id="A0A5B2XFB2"/>
<dbReference type="Proteomes" id="UP000323454">
    <property type="component" value="Unassembled WGS sequence"/>
</dbReference>
<dbReference type="InterPro" id="IPR037401">
    <property type="entry name" value="SnoaL-like"/>
</dbReference>
<evidence type="ECO:0000313" key="2">
    <source>
        <dbReference type="EMBL" id="KAA2261946.1"/>
    </source>
</evidence>
<dbReference type="PIRSF" id="PIRSF030561">
    <property type="entry name" value="UCP030561"/>
    <property type="match status" value="1"/>
</dbReference>
<dbReference type="OrthoDB" id="9799296at2"/>
<dbReference type="SUPFAM" id="SSF54427">
    <property type="entry name" value="NTF2-like"/>
    <property type="match status" value="1"/>
</dbReference>
<organism evidence="2 3">
    <name type="scientific">Solihabitans fulvus</name>
    <dbReference type="NCBI Taxonomy" id="1892852"/>
    <lineage>
        <taxon>Bacteria</taxon>
        <taxon>Bacillati</taxon>
        <taxon>Actinomycetota</taxon>
        <taxon>Actinomycetes</taxon>
        <taxon>Pseudonocardiales</taxon>
        <taxon>Pseudonocardiaceae</taxon>
        <taxon>Solihabitans</taxon>
    </lineage>
</organism>
<comment type="caution">
    <text evidence="2">The sequence shown here is derived from an EMBL/GenBank/DDBJ whole genome shotgun (WGS) entry which is preliminary data.</text>
</comment>
<evidence type="ECO:0000259" key="1">
    <source>
        <dbReference type="Pfam" id="PF12680"/>
    </source>
</evidence>
<gene>
    <name evidence="2" type="ORF">F0L68_14670</name>
</gene>
<name>A0A5B2XFB2_9PSEU</name>
<dbReference type="Gene3D" id="3.10.450.50">
    <property type="match status" value="1"/>
</dbReference>
<sequence length="108" mass="12154">MTAPETVVERQLAAYNSHDLDAFAATYAADVRVNRRDGSHFLGRDALRQRYAEQFALGRCRAEIVGRLTEGDWVVDHEIAHGLADDPLRVLVAYRVRDGLIDRVDFLG</sequence>
<reference evidence="2 3" key="2">
    <citation type="submission" date="2019-09" db="EMBL/GenBank/DDBJ databases">
        <authorList>
            <person name="Jin C."/>
        </authorList>
    </citation>
    <scope>NUCLEOTIDE SEQUENCE [LARGE SCALE GENOMIC DNA]</scope>
    <source>
        <strain evidence="2 3">AN110305</strain>
    </source>
</reference>
<feature type="domain" description="SnoaL-like" evidence="1">
    <location>
        <begin position="8"/>
        <end position="103"/>
    </location>
</feature>
<dbReference type="InterPro" id="IPR032710">
    <property type="entry name" value="NTF2-like_dom_sf"/>
</dbReference>
<dbReference type="EMBL" id="VUOB01000023">
    <property type="protein sequence ID" value="KAA2261946.1"/>
    <property type="molecule type" value="Genomic_DNA"/>
</dbReference>
<reference evidence="2 3" key="1">
    <citation type="submission" date="2019-09" db="EMBL/GenBank/DDBJ databases">
        <title>Goodfellowia gen. nov., a new genus of the Pseudonocardineae related to Actinoalloteichus, containing Goodfellowia coeruleoviolacea gen. nov., comb. nov. gen. nov., comb. nov.</title>
        <authorList>
            <person name="Labeda D."/>
        </authorList>
    </citation>
    <scope>NUCLEOTIDE SEQUENCE [LARGE SCALE GENOMIC DNA]</scope>
    <source>
        <strain evidence="2 3">AN110305</strain>
    </source>
</reference>
<dbReference type="InterPro" id="IPR008317">
    <property type="entry name" value="UCP030561"/>
</dbReference>
<dbReference type="RefSeq" id="WP_149850108.1">
    <property type="nucleotide sequence ID" value="NZ_VUOB01000023.1"/>
</dbReference>
<proteinExistence type="predicted"/>
<keyword evidence="3" id="KW-1185">Reference proteome</keyword>
<dbReference type="Pfam" id="PF12680">
    <property type="entry name" value="SnoaL_2"/>
    <property type="match status" value="1"/>
</dbReference>
<protein>
    <recommendedName>
        <fullName evidence="1">SnoaL-like domain-containing protein</fullName>
    </recommendedName>
</protein>